<reference evidence="2" key="1">
    <citation type="submission" date="2020-01" db="EMBL/GenBank/DDBJ databases">
        <authorList>
            <consortium name="DOE Joint Genome Institute"/>
            <person name="Haridas S."/>
            <person name="Albert R."/>
            <person name="Binder M."/>
            <person name="Bloem J."/>
            <person name="Labutti K."/>
            <person name="Salamov A."/>
            <person name="Andreopoulos B."/>
            <person name="Baker S.E."/>
            <person name="Barry K."/>
            <person name="Bills G."/>
            <person name="Bluhm B.H."/>
            <person name="Cannon C."/>
            <person name="Castanera R."/>
            <person name="Culley D.E."/>
            <person name="Daum C."/>
            <person name="Ezra D."/>
            <person name="Gonzalez J.B."/>
            <person name="Henrissat B."/>
            <person name="Kuo A."/>
            <person name="Liang C."/>
            <person name="Lipzen A."/>
            <person name="Lutzoni F."/>
            <person name="Magnuson J."/>
            <person name="Mondo S."/>
            <person name="Nolan M."/>
            <person name="Ohm R."/>
            <person name="Pangilinan J."/>
            <person name="Park H.-J."/>
            <person name="Ramirez L."/>
            <person name="Alfaro M."/>
            <person name="Sun H."/>
            <person name="Tritt A."/>
            <person name="Yoshinaga Y."/>
            <person name="Zwiers L.-H."/>
            <person name="Turgeon B.G."/>
            <person name="Goodwin S.B."/>
            <person name="Spatafora J.W."/>
            <person name="Crous P.W."/>
            <person name="Grigoriev I.V."/>
        </authorList>
    </citation>
    <scope>NUCLEOTIDE SEQUENCE</scope>
    <source>
        <strain evidence="2">IPT5</strain>
    </source>
</reference>
<feature type="transmembrane region" description="Helical" evidence="1">
    <location>
        <begin position="47"/>
        <end position="71"/>
    </location>
</feature>
<keyword evidence="1" id="KW-1133">Transmembrane helix</keyword>
<dbReference type="AlphaFoldDB" id="A0A6A7B2H5"/>
<dbReference type="EMBL" id="MU006311">
    <property type="protein sequence ID" value="KAF2849592.1"/>
    <property type="molecule type" value="Genomic_DNA"/>
</dbReference>
<keyword evidence="1" id="KW-0812">Transmembrane</keyword>
<evidence type="ECO:0000313" key="3">
    <source>
        <dbReference type="Proteomes" id="UP000799423"/>
    </source>
</evidence>
<proteinExistence type="predicted"/>
<keyword evidence="3" id="KW-1185">Reference proteome</keyword>
<gene>
    <name evidence="2" type="ORF">T440DRAFT_130963</name>
</gene>
<evidence type="ECO:0000313" key="2">
    <source>
        <dbReference type="EMBL" id="KAF2849592.1"/>
    </source>
</evidence>
<protein>
    <submittedName>
        <fullName evidence="2">Uncharacterized protein</fullName>
    </submittedName>
</protein>
<name>A0A6A7B2H5_9PLEO</name>
<evidence type="ECO:0000256" key="1">
    <source>
        <dbReference type="SAM" id="Phobius"/>
    </source>
</evidence>
<accession>A0A6A7B2H5</accession>
<dbReference type="Proteomes" id="UP000799423">
    <property type="component" value="Unassembled WGS sequence"/>
</dbReference>
<keyword evidence="1" id="KW-0472">Membrane</keyword>
<sequence>MTPISTTNPQDYHLTSVSNIVPGSLPRRVPPRLQEPRTWRQVLRNNIFRAIAGAICFIIMVAGSFFAAEFVANVLRKHMYEVLPDLPSTNSSSSPSIPAPRNSVLTVAVTEVAGVHVLSTKGVVSHQSTLLTMTRDVASIRSSATPSLIKCPFGDDHVC</sequence>
<organism evidence="2 3">
    <name type="scientific">Plenodomus tracheiphilus IPT5</name>
    <dbReference type="NCBI Taxonomy" id="1408161"/>
    <lineage>
        <taxon>Eukaryota</taxon>
        <taxon>Fungi</taxon>
        <taxon>Dikarya</taxon>
        <taxon>Ascomycota</taxon>
        <taxon>Pezizomycotina</taxon>
        <taxon>Dothideomycetes</taxon>
        <taxon>Pleosporomycetidae</taxon>
        <taxon>Pleosporales</taxon>
        <taxon>Pleosporineae</taxon>
        <taxon>Leptosphaeriaceae</taxon>
        <taxon>Plenodomus</taxon>
    </lineage>
</organism>